<accession>A0A2P2LYW2</accession>
<proteinExistence type="predicted"/>
<dbReference type="AlphaFoldDB" id="A0A2P2LYW2"/>
<dbReference type="EMBL" id="GGEC01042658">
    <property type="protein sequence ID" value="MBX23142.1"/>
    <property type="molecule type" value="Transcribed_RNA"/>
</dbReference>
<reference evidence="1" key="1">
    <citation type="submission" date="2018-02" db="EMBL/GenBank/DDBJ databases">
        <title>Rhizophora mucronata_Transcriptome.</title>
        <authorList>
            <person name="Meera S.P."/>
            <person name="Sreeshan A."/>
            <person name="Augustine A."/>
        </authorList>
    </citation>
    <scope>NUCLEOTIDE SEQUENCE</scope>
    <source>
        <tissue evidence="1">Leaf</tissue>
    </source>
</reference>
<evidence type="ECO:0000313" key="1">
    <source>
        <dbReference type="EMBL" id="MBX23142.1"/>
    </source>
</evidence>
<organism evidence="1">
    <name type="scientific">Rhizophora mucronata</name>
    <name type="common">Asiatic mangrove</name>
    <dbReference type="NCBI Taxonomy" id="61149"/>
    <lineage>
        <taxon>Eukaryota</taxon>
        <taxon>Viridiplantae</taxon>
        <taxon>Streptophyta</taxon>
        <taxon>Embryophyta</taxon>
        <taxon>Tracheophyta</taxon>
        <taxon>Spermatophyta</taxon>
        <taxon>Magnoliopsida</taxon>
        <taxon>eudicotyledons</taxon>
        <taxon>Gunneridae</taxon>
        <taxon>Pentapetalae</taxon>
        <taxon>rosids</taxon>
        <taxon>fabids</taxon>
        <taxon>Malpighiales</taxon>
        <taxon>Rhizophoraceae</taxon>
        <taxon>Rhizophora</taxon>
    </lineage>
</organism>
<sequence length="76" mass="8230">MPNIVLLGASFLGRASIRPPYLVNLAFIATGIAERIPGLTITRLSLIPCKTNQNCSKILLAPICMLHSSKEIILVE</sequence>
<name>A0A2P2LYW2_RHIMU</name>
<protein>
    <submittedName>
        <fullName evidence="1">Uncharacterized protein MANES_12G084400</fullName>
    </submittedName>
</protein>